<reference evidence="2" key="1">
    <citation type="journal article" date="2019" name="Int. J. Syst. Evol. Microbiol.">
        <title>The Global Catalogue of Microorganisms (GCM) 10K type strain sequencing project: providing services to taxonomists for standard genome sequencing and annotation.</title>
        <authorList>
            <consortium name="The Broad Institute Genomics Platform"/>
            <consortium name="The Broad Institute Genome Sequencing Center for Infectious Disease"/>
            <person name="Wu L."/>
            <person name="Ma J."/>
        </authorList>
    </citation>
    <scope>NUCLEOTIDE SEQUENCE [LARGE SCALE GENOMIC DNA]</scope>
    <source>
        <strain evidence="2">ICMP 19430</strain>
    </source>
</reference>
<evidence type="ECO:0000313" key="1">
    <source>
        <dbReference type="EMBL" id="MFC7446497.1"/>
    </source>
</evidence>
<keyword evidence="2" id="KW-1185">Reference proteome</keyword>
<gene>
    <name evidence="1" type="ORF">ACFQS9_01195</name>
</gene>
<dbReference type="EMBL" id="JBHTCS010000001">
    <property type="protein sequence ID" value="MFC7446497.1"/>
    <property type="molecule type" value="Genomic_DNA"/>
</dbReference>
<organism evidence="1 2">
    <name type="scientific">Rhodococcus daqingensis</name>
    <dbReference type="NCBI Taxonomy" id="2479363"/>
    <lineage>
        <taxon>Bacteria</taxon>
        <taxon>Bacillati</taxon>
        <taxon>Actinomycetota</taxon>
        <taxon>Actinomycetes</taxon>
        <taxon>Mycobacteriales</taxon>
        <taxon>Nocardiaceae</taxon>
        <taxon>Rhodococcus</taxon>
    </lineage>
</organism>
<comment type="caution">
    <text evidence="1">The sequence shown here is derived from an EMBL/GenBank/DDBJ whole genome shotgun (WGS) entry which is preliminary data.</text>
</comment>
<dbReference type="RefSeq" id="WP_378400713.1">
    <property type="nucleotide sequence ID" value="NZ_JBHTCS010000001.1"/>
</dbReference>
<evidence type="ECO:0000313" key="2">
    <source>
        <dbReference type="Proteomes" id="UP001596484"/>
    </source>
</evidence>
<protein>
    <submittedName>
        <fullName evidence="1">Uncharacterized protein</fullName>
    </submittedName>
</protein>
<proteinExistence type="predicted"/>
<dbReference type="Proteomes" id="UP001596484">
    <property type="component" value="Unassembled WGS sequence"/>
</dbReference>
<name>A0ABW2RRX9_9NOCA</name>
<accession>A0ABW2RRX9</accession>
<sequence length="97" mass="9798">MTIRGTATCHGGGTAGVDVVDGSLEQMLRGGGGGPIAVQLDDPVLVDCDSTQHIWSGDLVAPGRVLPDESGGMVTVKLTQGSTVIATTGSQPVRIVR</sequence>